<dbReference type="Proteomes" id="UP000503540">
    <property type="component" value="Chromosome"/>
</dbReference>
<reference evidence="2 3" key="1">
    <citation type="journal article" date="2019" name="ACS Chem. Biol.">
        <title>Identification and Mobilization of a Cryptic Antibiotic Biosynthesis Gene Locus from a Human-Pathogenic Nocardia Isolate.</title>
        <authorList>
            <person name="Herisse M."/>
            <person name="Ishida K."/>
            <person name="Porter J.L."/>
            <person name="Howden B."/>
            <person name="Hertweck C."/>
            <person name="Stinear T.P."/>
            <person name="Pidot S.J."/>
        </authorList>
    </citation>
    <scope>NUCLEOTIDE SEQUENCE [LARGE SCALE GENOMIC DNA]</scope>
    <source>
        <strain evidence="2 3">AUSMDU00012717</strain>
    </source>
</reference>
<keyword evidence="3" id="KW-1185">Reference proteome</keyword>
<evidence type="ECO:0000313" key="3">
    <source>
        <dbReference type="Proteomes" id="UP000503540"/>
    </source>
</evidence>
<feature type="compositionally biased region" description="Basic residues" evidence="1">
    <location>
        <begin position="185"/>
        <end position="203"/>
    </location>
</feature>
<name>A0A6G9YMZ2_9NOCA</name>
<accession>A0A6G9YMZ2</accession>
<dbReference type="Gene3D" id="3.90.1150.200">
    <property type="match status" value="1"/>
</dbReference>
<feature type="region of interest" description="Disordered" evidence="1">
    <location>
        <begin position="90"/>
        <end position="124"/>
    </location>
</feature>
<protein>
    <submittedName>
        <fullName evidence="2">Uncharacterized protein</fullName>
    </submittedName>
</protein>
<dbReference type="SUPFAM" id="SSF159888">
    <property type="entry name" value="YdhG-like"/>
    <property type="match status" value="1"/>
</dbReference>
<feature type="compositionally biased region" description="Basic and acidic residues" evidence="1">
    <location>
        <begin position="91"/>
        <end position="124"/>
    </location>
</feature>
<feature type="region of interest" description="Disordered" evidence="1">
    <location>
        <begin position="167"/>
        <end position="213"/>
    </location>
</feature>
<dbReference type="AlphaFoldDB" id="A0A6G9YMZ2"/>
<dbReference type="KEGG" id="nah:F5544_34120"/>
<evidence type="ECO:0000313" key="2">
    <source>
        <dbReference type="EMBL" id="QIS14659.1"/>
    </source>
</evidence>
<sequence length="367" mass="40255">MNSRAPISALLRCSPTSESTSASRAEISTVTAITPLSRIRPVRYSPVGSARDDAQVTVPATGDPCGNPWPIPWSARMWADHCGGDALGTNEFRRDHDHPGHQDRAASGLRPRDRQGPVHDAARHIAADRLGLLRRLRRRGPAHRAGAERRAAADDLPGVLLARRRYRGEARRADRRGRNGPGGRARGRRRPPGRHRDRYRRQCPRPDPRPLNFRAGERIMTTKTKTNTGFSADEVAAMKEHAEELKTAARRGARATKADGEQDVLAKIATMAAPDRALAERIHAIVTANAPGLAPKLWYGMPAYAKDGKVLCFFQSAGKFKARYATLGFNDVAQLDEGTMWPTAFALTRLTADDEARIGELVRKAAA</sequence>
<proteinExistence type="predicted"/>
<evidence type="ECO:0000256" key="1">
    <source>
        <dbReference type="SAM" id="MobiDB-lite"/>
    </source>
</evidence>
<dbReference type="EMBL" id="CP046172">
    <property type="protein sequence ID" value="QIS14659.1"/>
    <property type="molecule type" value="Genomic_DNA"/>
</dbReference>
<gene>
    <name evidence="2" type="ORF">F5544_34120</name>
</gene>
<organism evidence="2 3">
    <name type="scientific">Nocardia arthritidis</name>
    <dbReference type="NCBI Taxonomy" id="228602"/>
    <lineage>
        <taxon>Bacteria</taxon>
        <taxon>Bacillati</taxon>
        <taxon>Actinomycetota</taxon>
        <taxon>Actinomycetes</taxon>
        <taxon>Mycobacteriales</taxon>
        <taxon>Nocardiaceae</taxon>
        <taxon>Nocardia</taxon>
    </lineage>
</organism>